<proteinExistence type="predicted"/>
<accession>A0AAV5U2S6</accession>
<dbReference type="AlphaFoldDB" id="A0AAV5U2S6"/>
<name>A0AAV5U2S6_9BILA</name>
<dbReference type="EMBL" id="BTSX01000005">
    <property type="protein sequence ID" value="GMT01072.1"/>
    <property type="molecule type" value="Genomic_DNA"/>
</dbReference>
<protein>
    <submittedName>
        <fullName evidence="1">Uncharacterized protein</fullName>
    </submittedName>
</protein>
<comment type="caution">
    <text evidence="1">The sequence shown here is derived from an EMBL/GenBank/DDBJ whole genome shotgun (WGS) entry which is preliminary data.</text>
</comment>
<gene>
    <name evidence="1" type="ORF">PENTCL1PPCAC_23246</name>
</gene>
<sequence>MKEGAFCSLYSLYSSAIRDFSVFVIFLEIIRKSSTRHTLNLESIRDVEKILCRVHCDLLVWRVDNIDHLYELLSIDILQFNFFLVLLSEATIEHNIEHGRMHGTNPFIDVDLLSLDQQCNIVGGLTRIHEIESRCNPHSFHVGDRKESFYGDFVFLDESLQYYIHPIHFETIHYICTKSFLCHSINIFAAIRMDKDELSIYVDTPRSRMSTFESHPEYEFIIGTFLAHYRFPKNDREWLDVVCCYCQVT</sequence>
<evidence type="ECO:0000313" key="1">
    <source>
        <dbReference type="EMBL" id="GMT01072.1"/>
    </source>
</evidence>
<reference evidence="1" key="1">
    <citation type="submission" date="2023-10" db="EMBL/GenBank/DDBJ databases">
        <title>Genome assembly of Pristionchus species.</title>
        <authorList>
            <person name="Yoshida K."/>
            <person name="Sommer R.J."/>
        </authorList>
    </citation>
    <scope>NUCLEOTIDE SEQUENCE</scope>
    <source>
        <strain evidence="1">RS0144</strain>
    </source>
</reference>
<organism evidence="1 2">
    <name type="scientific">Pristionchus entomophagus</name>
    <dbReference type="NCBI Taxonomy" id="358040"/>
    <lineage>
        <taxon>Eukaryota</taxon>
        <taxon>Metazoa</taxon>
        <taxon>Ecdysozoa</taxon>
        <taxon>Nematoda</taxon>
        <taxon>Chromadorea</taxon>
        <taxon>Rhabditida</taxon>
        <taxon>Rhabditina</taxon>
        <taxon>Diplogasteromorpha</taxon>
        <taxon>Diplogasteroidea</taxon>
        <taxon>Neodiplogasteridae</taxon>
        <taxon>Pristionchus</taxon>
    </lineage>
</organism>
<evidence type="ECO:0000313" key="2">
    <source>
        <dbReference type="Proteomes" id="UP001432027"/>
    </source>
</evidence>
<keyword evidence="2" id="KW-1185">Reference proteome</keyword>
<dbReference type="Proteomes" id="UP001432027">
    <property type="component" value="Unassembled WGS sequence"/>
</dbReference>